<name>A0A9W9ZJ77_9CNID</name>
<feature type="region of interest" description="Disordered" evidence="1">
    <location>
        <begin position="74"/>
        <end position="154"/>
    </location>
</feature>
<dbReference type="Proteomes" id="UP001163046">
    <property type="component" value="Unassembled WGS sequence"/>
</dbReference>
<dbReference type="EMBL" id="MU825921">
    <property type="protein sequence ID" value="KAJ7382536.1"/>
    <property type="molecule type" value="Genomic_DNA"/>
</dbReference>
<reference evidence="2" key="1">
    <citation type="submission" date="2023-01" db="EMBL/GenBank/DDBJ databases">
        <title>Genome assembly of the deep-sea coral Lophelia pertusa.</title>
        <authorList>
            <person name="Herrera S."/>
            <person name="Cordes E."/>
        </authorList>
    </citation>
    <scope>NUCLEOTIDE SEQUENCE</scope>
    <source>
        <strain evidence="2">USNM1676648</strain>
        <tissue evidence="2">Polyp</tissue>
    </source>
</reference>
<evidence type="ECO:0000313" key="2">
    <source>
        <dbReference type="EMBL" id="KAJ7382536.1"/>
    </source>
</evidence>
<proteinExistence type="predicted"/>
<sequence length="154" mass="17399">NFIRKNCISLLKFRKTSAVVSISCRLGKRKNVVRVASHLSESVDFRKRESNRRQHSKKFPYPVVAVLGIIAANSKDKEEEDSSATDVTSQSQSQSQTVTPSSLHHEERIANGRFTKAARGTPKSLVRMREGYKTHTAKRKLEFEDGTDENEPPQ</sequence>
<feature type="compositionally biased region" description="Acidic residues" evidence="1">
    <location>
        <begin position="144"/>
        <end position="154"/>
    </location>
</feature>
<comment type="caution">
    <text evidence="2">The sequence shown here is derived from an EMBL/GenBank/DDBJ whole genome shotgun (WGS) entry which is preliminary data.</text>
</comment>
<protein>
    <submittedName>
        <fullName evidence="2">Uncharacterized protein</fullName>
    </submittedName>
</protein>
<organism evidence="2 3">
    <name type="scientific">Desmophyllum pertusum</name>
    <dbReference type="NCBI Taxonomy" id="174260"/>
    <lineage>
        <taxon>Eukaryota</taxon>
        <taxon>Metazoa</taxon>
        <taxon>Cnidaria</taxon>
        <taxon>Anthozoa</taxon>
        <taxon>Hexacorallia</taxon>
        <taxon>Scleractinia</taxon>
        <taxon>Caryophylliina</taxon>
        <taxon>Caryophylliidae</taxon>
        <taxon>Desmophyllum</taxon>
    </lineage>
</organism>
<evidence type="ECO:0000256" key="1">
    <source>
        <dbReference type="SAM" id="MobiDB-lite"/>
    </source>
</evidence>
<gene>
    <name evidence="2" type="ORF">OS493_034427</name>
</gene>
<accession>A0A9W9ZJ77</accession>
<feature type="non-terminal residue" evidence="2">
    <location>
        <position position="1"/>
    </location>
</feature>
<feature type="compositionally biased region" description="Basic and acidic residues" evidence="1">
    <location>
        <begin position="127"/>
        <end position="143"/>
    </location>
</feature>
<feature type="compositionally biased region" description="Low complexity" evidence="1">
    <location>
        <begin position="84"/>
        <end position="102"/>
    </location>
</feature>
<dbReference type="AlphaFoldDB" id="A0A9W9ZJ77"/>
<evidence type="ECO:0000313" key="3">
    <source>
        <dbReference type="Proteomes" id="UP001163046"/>
    </source>
</evidence>
<keyword evidence="3" id="KW-1185">Reference proteome</keyword>